<dbReference type="PROSITE" id="PS51892">
    <property type="entry name" value="SUBTILASE"/>
    <property type="match status" value="1"/>
</dbReference>
<dbReference type="InterPro" id="IPR023827">
    <property type="entry name" value="Peptidase_S8_Asp-AS"/>
</dbReference>
<keyword evidence="4 6" id="KW-0720">Serine protease</keyword>
<keyword evidence="2 6" id="KW-0645">Protease</keyword>
<dbReference type="STRING" id="307507.A0A2V0P3A5"/>
<feature type="region of interest" description="Disordered" evidence="8">
    <location>
        <begin position="691"/>
        <end position="743"/>
    </location>
</feature>
<keyword evidence="9" id="KW-0732">Signal</keyword>
<dbReference type="PANTHER" id="PTHR43806">
    <property type="entry name" value="PEPTIDASE S8"/>
    <property type="match status" value="1"/>
</dbReference>
<accession>A0A2V0P3A5</accession>
<dbReference type="InterPro" id="IPR023828">
    <property type="entry name" value="Peptidase_S8_Ser-AS"/>
</dbReference>
<evidence type="ECO:0000259" key="10">
    <source>
        <dbReference type="Pfam" id="PF00082"/>
    </source>
</evidence>
<comment type="caution">
    <text evidence="11">The sequence shown here is derived from an EMBL/GenBank/DDBJ whole genome shotgun (WGS) entry which is preliminary data.</text>
</comment>
<feature type="active site" description="Charge relay system" evidence="5 6">
    <location>
        <position position="607"/>
    </location>
</feature>
<dbReference type="OrthoDB" id="531541at2759"/>
<feature type="chain" id="PRO_5016174099" evidence="9">
    <location>
        <begin position="44"/>
        <end position="743"/>
    </location>
</feature>
<name>A0A2V0P3A5_9CHLO</name>
<gene>
    <name evidence="11" type="ORF">Rsub_04295</name>
</gene>
<evidence type="ECO:0000256" key="6">
    <source>
        <dbReference type="PROSITE-ProRule" id="PRU01240"/>
    </source>
</evidence>
<dbReference type="AlphaFoldDB" id="A0A2V0P3A5"/>
<dbReference type="Gene3D" id="3.40.50.200">
    <property type="entry name" value="Peptidase S8/S53 domain"/>
    <property type="match status" value="2"/>
</dbReference>
<reference evidence="11 12" key="1">
    <citation type="journal article" date="2018" name="Sci. Rep.">
        <title>Raphidocelis subcapitata (=Pseudokirchneriella subcapitata) provides an insight into genome evolution and environmental adaptations in the Sphaeropleales.</title>
        <authorList>
            <person name="Suzuki S."/>
            <person name="Yamaguchi H."/>
            <person name="Nakajima N."/>
            <person name="Kawachi M."/>
        </authorList>
    </citation>
    <scope>NUCLEOTIDE SEQUENCE [LARGE SCALE GENOMIC DNA]</scope>
    <source>
        <strain evidence="11 12">NIES-35</strain>
    </source>
</reference>
<feature type="domain" description="Peptidase S8/S53" evidence="10">
    <location>
        <begin position="594"/>
        <end position="655"/>
    </location>
</feature>
<sequence>MTGPTKAKPQRSPRGRGPAARQAPLLLLPLLLLPLLAAAGAAAAPAPERHIVTFDAASEAQVEAGLSALGARVALRGPGFFAVEAAPGGGAQSPPRRAGFGAAKESAFSAARADRISSIAGVTSVEADARRYAPEAGARTRASDWLGGAEAPRNPVDCTAGDVPLGTGPFPEVAPYWLHQVQADSPKLFDAVPSTRERGVLVCVIDSGVDAAHPEFVHGPSSLDGCKAEDSEAPAGCPFPWNSDITGHGTHVSGIIGAPKNGKGVIGAIPMGADIYLVRIFNNSGDVNQGQGFVYGSSLILAYTQCEGKLAYLQATQPAKKWRMVINMSVGAPGPLTIEKLFFEEATKRNDMLFVASSGNNGTDPVQWLNYPSAYEGVLAVGAVNCKNEVMPWSQKNTRVDIVAPGADIISTYPQSRSSAAGATSGYLSFGNVSLNAAPGAFFSGAGSVRAPLADCGYGESKCDAAKGAICLVQGRARKGEVDRDGSPANGGAEGSVPSTCELVKYCVDQGAKAVVLVPPAEIPGFGPYPQDVVAAPNLDCTFSGGTACACWSGGLEKLWDGGKMPPVVAVTIDQADALRGAVKAGGAAPAAVETQRMAYRRMSGTSMATPIVSGLAARLWAAFPDCTSHDLRTALQKTALDLGPRGWDDPSGAGLLQAEAAFDWLQQQPCALAPEAAPRAAEGGAPIAGETWAQQQQQQQQQGQGQDGKQQGQQQGQQPQQQQQPVTWAGRAGVGQMAQSDR</sequence>
<dbReference type="GO" id="GO:0006508">
    <property type="term" value="P:proteolysis"/>
    <property type="evidence" value="ECO:0007669"/>
    <property type="project" value="UniProtKB-KW"/>
</dbReference>
<keyword evidence="3 6" id="KW-0378">Hydrolase</keyword>
<evidence type="ECO:0000256" key="3">
    <source>
        <dbReference type="ARBA" id="ARBA00022801"/>
    </source>
</evidence>
<evidence type="ECO:0000256" key="2">
    <source>
        <dbReference type="ARBA" id="ARBA00022670"/>
    </source>
</evidence>
<dbReference type="Proteomes" id="UP000247498">
    <property type="component" value="Unassembled WGS sequence"/>
</dbReference>
<dbReference type="PANTHER" id="PTHR43806:SF11">
    <property type="entry name" value="CEREVISIN-RELATED"/>
    <property type="match status" value="1"/>
</dbReference>
<evidence type="ECO:0000313" key="11">
    <source>
        <dbReference type="EMBL" id="GBF91555.1"/>
    </source>
</evidence>
<dbReference type="InParanoid" id="A0A2V0P3A5"/>
<evidence type="ECO:0000256" key="5">
    <source>
        <dbReference type="PIRSR" id="PIRSR615500-1"/>
    </source>
</evidence>
<dbReference type="InterPro" id="IPR050131">
    <property type="entry name" value="Peptidase_S8_subtilisin-like"/>
</dbReference>
<dbReference type="SUPFAM" id="SSF52743">
    <property type="entry name" value="Subtilisin-like"/>
    <property type="match status" value="1"/>
</dbReference>
<protein>
    <submittedName>
        <fullName evidence="11">Serine protease</fullName>
    </submittedName>
</protein>
<dbReference type="InterPro" id="IPR022398">
    <property type="entry name" value="Peptidase_S8_His-AS"/>
</dbReference>
<keyword evidence="12" id="KW-1185">Reference proteome</keyword>
<dbReference type="EMBL" id="BDRX01000025">
    <property type="protein sequence ID" value="GBF91555.1"/>
    <property type="molecule type" value="Genomic_DNA"/>
</dbReference>
<feature type="compositionally biased region" description="Low complexity" evidence="8">
    <location>
        <begin position="691"/>
        <end position="725"/>
    </location>
</feature>
<evidence type="ECO:0000256" key="4">
    <source>
        <dbReference type="ARBA" id="ARBA00022825"/>
    </source>
</evidence>
<dbReference type="Pfam" id="PF00082">
    <property type="entry name" value="Peptidase_S8"/>
    <property type="match status" value="2"/>
</dbReference>
<dbReference type="GO" id="GO:0005615">
    <property type="term" value="C:extracellular space"/>
    <property type="evidence" value="ECO:0007669"/>
    <property type="project" value="TreeGrafter"/>
</dbReference>
<dbReference type="PRINTS" id="PR00723">
    <property type="entry name" value="SUBTILISIN"/>
</dbReference>
<evidence type="ECO:0000256" key="7">
    <source>
        <dbReference type="RuleBase" id="RU003355"/>
    </source>
</evidence>
<dbReference type="PROSITE" id="PS00136">
    <property type="entry name" value="SUBTILASE_ASP"/>
    <property type="match status" value="1"/>
</dbReference>
<evidence type="ECO:0000256" key="1">
    <source>
        <dbReference type="ARBA" id="ARBA00011073"/>
    </source>
</evidence>
<organism evidence="11 12">
    <name type="scientific">Raphidocelis subcapitata</name>
    <dbReference type="NCBI Taxonomy" id="307507"/>
    <lineage>
        <taxon>Eukaryota</taxon>
        <taxon>Viridiplantae</taxon>
        <taxon>Chlorophyta</taxon>
        <taxon>core chlorophytes</taxon>
        <taxon>Chlorophyceae</taxon>
        <taxon>CS clade</taxon>
        <taxon>Sphaeropleales</taxon>
        <taxon>Selenastraceae</taxon>
        <taxon>Raphidocelis</taxon>
    </lineage>
</organism>
<feature type="domain" description="Peptidase S8/S53" evidence="10">
    <location>
        <begin position="198"/>
        <end position="416"/>
    </location>
</feature>
<dbReference type="InterPro" id="IPR000209">
    <property type="entry name" value="Peptidase_S8/S53_dom"/>
</dbReference>
<evidence type="ECO:0000256" key="8">
    <source>
        <dbReference type="SAM" id="MobiDB-lite"/>
    </source>
</evidence>
<proteinExistence type="inferred from homology"/>
<feature type="active site" description="Charge relay system" evidence="5 6">
    <location>
        <position position="206"/>
    </location>
</feature>
<dbReference type="PROSITE" id="PS00138">
    <property type="entry name" value="SUBTILASE_SER"/>
    <property type="match status" value="1"/>
</dbReference>
<feature type="active site" description="Charge relay system" evidence="5 6">
    <location>
        <position position="248"/>
    </location>
</feature>
<dbReference type="GO" id="GO:0004252">
    <property type="term" value="F:serine-type endopeptidase activity"/>
    <property type="evidence" value="ECO:0007669"/>
    <property type="project" value="UniProtKB-UniRule"/>
</dbReference>
<evidence type="ECO:0000313" key="12">
    <source>
        <dbReference type="Proteomes" id="UP000247498"/>
    </source>
</evidence>
<dbReference type="PROSITE" id="PS00137">
    <property type="entry name" value="SUBTILASE_HIS"/>
    <property type="match status" value="1"/>
</dbReference>
<dbReference type="InterPro" id="IPR036852">
    <property type="entry name" value="Peptidase_S8/S53_dom_sf"/>
</dbReference>
<dbReference type="InterPro" id="IPR015500">
    <property type="entry name" value="Peptidase_S8_subtilisin-rel"/>
</dbReference>
<evidence type="ECO:0000256" key="9">
    <source>
        <dbReference type="SAM" id="SignalP"/>
    </source>
</evidence>
<comment type="similarity">
    <text evidence="1 6 7">Belongs to the peptidase S8 family.</text>
</comment>
<feature type="signal peptide" evidence="9">
    <location>
        <begin position="1"/>
        <end position="43"/>
    </location>
</feature>